<evidence type="ECO:0000256" key="1">
    <source>
        <dbReference type="PROSITE-ProRule" id="PRU00042"/>
    </source>
</evidence>
<keyword evidence="5" id="KW-1185">Reference proteome</keyword>
<evidence type="ECO:0000259" key="3">
    <source>
        <dbReference type="PROSITE" id="PS50878"/>
    </source>
</evidence>
<dbReference type="PROSITE" id="PS50878">
    <property type="entry name" value="RT_POL"/>
    <property type="match status" value="1"/>
</dbReference>
<feature type="domain" description="C2H2-type" evidence="2">
    <location>
        <begin position="408"/>
        <end position="435"/>
    </location>
</feature>
<dbReference type="PANTHER" id="PTHR47027">
    <property type="entry name" value="REVERSE TRANSCRIPTASE DOMAIN-CONTAINING PROTEIN"/>
    <property type="match status" value="1"/>
</dbReference>
<accession>A0ABQ8SVE6</accession>
<comment type="caution">
    <text evidence="4">The sequence shown here is derived from an EMBL/GenBank/DDBJ whole genome shotgun (WGS) entry which is preliminary data.</text>
</comment>
<feature type="domain" description="C2H2-type" evidence="2">
    <location>
        <begin position="536"/>
        <end position="563"/>
    </location>
</feature>
<dbReference type="Proteomes" id="UP001148838">
    <property type="component" value="Unassembled WGS sequence"/>
</dbReference>
<dbReference type="Gene3D" id="3.30.160.60">
    <property type="entry name" value="Classic Zinc Finger"/>
    <property type="match status" value="4"/>
</dbReference>
<keyword evidence="1" id="KW-0862">Zinc</keyword>
<organism evidence="4 5">
    <name type="scientific">Periplaneta americana</name>
    <name type="common">American cockroach</name>
    <name type="synonym">Blatta americana</name>
    <dbReference type="NCBI Taxonomy" id="6978"/>
    <lineage>
        <taxon>Eukaryota</taxon>
        <taxon>Metazoa</taxon>
        <taxon>Ecdysozoa</taxon>
        <taxon>Arthropoda</taxon>
        <taxon>Hexapoda</taxon>
        <taxon>Insecta</taxon>
        <taxon>Pterygota</taxon>
        <taxon>Neoptera</taxon>
        <taxon>Polyneoptera</taxon>
        <taxon>Dictyoptera</taxon>
        <taxon>Blattodea</taxon>
        <taxon>Blattoidea</taxon>
        <taxon>Blattidae</taxon>
        <taxon>Blattinae</taxon>
        <taxon>Periplaneta</taxon>
    </lineage>
</organism>
<dbReference type="Pfam" id="PF00078">
    <property type="entry name" value="RVT_1"/>
    <property type="match status" value="1"/>
</dbReference>
<feature type="domain" description="C2H2-type" evidence="2">
    <location>
        <begin position="508"/>
        <end position="535"/>
    </location>
</feature>
<dbReference type="SMART" id="SM00355">
    <property type="entry name" value="ZnF_C2H2"/>
    <property type="match status" value="4"/>
</dbReference>
<feature type="domain" description="Reverse transcriptase" evidence="3">
    <location>
        <begin position="1"/>
        <end position="140"/>
    </location>
</feature>
<keyword evidence="1" id="KW-0863">Zinc-finger</keyword>
<dbReference type="PROSITE" id="PS50157">
    <property type="entry name" value="ZINC_FINGER_C2H2_2"/>
    <property type="match status" value="4"/>
</dbReference>
<dbReference type="InterPro" id="IPR000477">
    <property type="entry name" value="RT_dom"/>
</dbReference>
<dbReference type="Pfam" id="PF00096">
    <property type="entry name" value="zf-C2H2"/>
    <property type="match status" value="2"/>
</dbReference>
<gene>
    <name evidence="4" type="ORF">ANN_14117</name>
</gene>
<proteinExistence type="predicted"/>
<sequence length="609" mass="69497">MCLSETYSRVRIGQFLSDAFPIHCGLKQGDALSPLLFNFALEYAIRKVQDNRQGLELNGLHQLLIYADGVNMLGENTQTIRENTEILLEASKAISLEVNPKKTKYMIMSCDQNIVRNGNIKIGDLSFEEVEKFKYLGATVTNINDTWEEIKHRINMGNACYYSVETLLSPSLLSKNLKVRIYKTIILPVLLYGCETWTLTLREDHRLRVFENKVLRKIFGAKRDEVTGEWRKLHNTELYALFSSPDIIRNLKSRRLRWAGHLARMGESRNAYRVLVGRLEGKRPLGRPRRRWEDNIKMDLREVGYDDRDWINLAQDRDRWLAYVRAAMNLRQSPYAPAIRKVHDNREGLELNGLHQLLVCVDDVNMLGENPQTIRENTEILLKASKAIDLKESLGVSEPPESHSPRLFACMYCGASFPYQSKLTRHILSHSLETLKYREQVHLHQQQSLASMAVAGLPTEPLNLMESHFGSRQDLPEPSPHENSAMELDFAAATAGGPGEVGASSNVVLCKFCGKSFPDVGSLIAHLPVHTGDRPFKCEFCGKAFKLRHHMKDHCRVHTGERPFRCALCGKTFSRSTILKAHEKTHYPKYVRKFLSPSPVDTEEESPQQ</sequence>
<dbReference type="SUPFAM" id="SSF56672">
    <property type="entry name" value="DNA/RNA polymerases"/>
    <property type="match status" value="1"/>
</dbReference>
<dbReference type="SUPFAM" id="SSF57667">
    <property type="entry name" value="beta-beta-alpha zinc fingers"/>
    <property type="match status" value="2"/>
</dbReference>
<keyword evidence="1" id="KW-0479">Metal-binding</keyword>
<name>A0ABQ8SVE6_PERAM</name>
<protein>
    <submittedName>
        <fullName evidence="4">Uncharacterized protein</fullName>
    </submittedName>
</protein>
<dbReference type="EMBL" id="JAJSOF020000019">
    <property type="protein sequence ID" value="KAJ4438178.1"/>
    <property type="molecule type" value="Genomic_DNA"/>
</dbReference>
<evidence type="ECO:0000313" key="4">
    <source>
        <dbReference type="EMBL" id="KAJ4438178.1"/>
    </source>
</evidence>
<dbReference type="PROSITE" id="PS00028">
    <property type="entry name" value="ZINC_FINGER_C2H2_1"/>
    <property type="match status" value="4"/>
</dbReference>
<evidence type="ECO:0000313" key="5">
    <source>
        <dbReference type="Proteomes" id="UP001148838"/>
    </source>
</evidence>
<feature type="domain" description="C2H2-type" evidence="2">
    <location>
        <begin position="564"/>
        <end position="586"/>
    </location>
</feature>
<dbReference type="PANTHER" id="PTHR47027:SF20">
    <property type="entry name" value="REVERSE TRANSCRIPTASE-LIKE PROTEIN WITH RNA-DIRECTED DNA POLYMERASE DOMAIN"/>
    <property type="match status" value="1"/>
</dbReference>
<dbReference type="InterPro" id="IPR013087">
    <property type="entry name" value="Znf_C2H2_type"/>
</dbReference>
<dbReference type="InterPro" id="IPR036236">
    <property type="entry name" value="Znf_C2H2_sf"/>
</dbReference>
<dbReference type="InterPro" id="IPR043502">
    <property type="entry name" value="DNA/RNA_pol_sf"/>
</dbReference>
<reference evidence="4 5" key="1">
    <citation type="journal article" date="2022" name="Allergy">
        <title>Genome assembly and annotation of Periplaneta americana reveal a comprehensive cockroach allergen profile.</title>
        <authorList>
            <person name="Wang L."/>
            <person name="Xiong Q."/>
            <person name="Saelim N."/>
            <person name="Wang L."/>
            <person name="Nong W."/>
            <person name="Wan A.T."/>
            <person name="Shi M."/>
            <person name="Liu X."/>
            <person name="Cao Q."/>
            <person name="Hui J.H.L."/>
            <person name="Sookrung N."/>
            <person name="Leung T.F."/>
            <person name="Tungtrongchitr A."/>
            <person name="Tsui S.K.W."/>
        </authorList>
    </citation>
    <scope>NUCLEOTIDE SEQUENCE [LARGE SCALE GENOMIC DNA]</scope>
    <source>
        <strain evidence="4">PWHHKU_190912</strain>
    </source>
</reference>
<evidence type="ECO:0000259" key="2">
    <source>
        <dbReference type="PROSITE" id="PS50157"/>
    </source>
</evidence>